<evidence type="ECO:0000256" key="1">
    <source>
        <dbReference type="ARBA" id="ARBA00000915"/>
    </source>
</evidence>
<dbReference type="SUPFAM" id="SSF53850">
    <property type="entry name" value="Periplasmic binding protein-like II"/>
    <property type="match status" value="1"/>
</dbReference>
<comment type="pathway">
    <text evidence="2">Amino-acid biosynthesis; L-histidine biosynthesis; L-histidine from 5-phospho-alpha-D-ribose 1-diphosphate: step 1/9.</text>
</comment>
<proteinExistence type="predicted"/>
<reference evidence="13 14" key="1">
    <citation type="submission" date="2024-04" db="EMBL/GenBank/DDBJ databases">
        <title>draft genome sequnece of Paenibacillus filicis.</title>
        <authorList>
            <person name="Kim D.-U."/>
        </authorList>
    </citation>
    <scope>NUCLEOTIDE SEQUENCE [LARGE SCALE GENOMIC DNA]</scope>
    <source>
        <strain evidence="13 14">KACC14197</strain>
    </source>
</reference>
<dbReference type="InterPro" id="IPR001348">
    <property type="entry name" value="ATP_PRibTrfase_HisG"/>
</dbReference>
<evidence type="ECO:0000256" key="4">
    <source>
        <dbReference type="ARBA" id="ARBA00011946"/>
    </source>
</evidence>
<keyword evidence="14" id="KW-1185">Reference proteome</keyword>
<feature type="domain" description="ATP phosphoribosyltransferase catalytic" evidence="12">
    <location>
        <begin position="51"/>
        <end position="197"/>
    </location>
</feature>
<dbReference type="Gene3D" id="3.40.190.10">
    <property type="entry name" value="Periplasmic binding protein-like II"/>
    <property type="match status" value="2"/>
</dbReference>
<evidence type="ECO:0000256" key="6">
    <source>
        <dbReference type="ARBA" id="ARBA00022605"/>
    </source>
</evidence>
<evidence type="ECO:0000256" key="3">
    <source>
        <dbReference type="ARBA" id="ARBA00011496"/>
    </source>
</evidence>
<comment type="function">
    <text evidence="10">Catalyzes the condensation of ATP and 5-phosphoribose 1-diphosphate to form N'-(5'-phosphoribosyl)-ATP (PR-ATP). Has a crucial role in the pathway because the rate of histidine biosynthesis seems to be controlled primarily by regulation of HisG enzymatic activity.</text>
</comment>
<protein>
    <recommendedName>
        <fullName evidence="5 11">ATP phosphoribosyltransferase</fullName>
        <ecNumber evidence="4 11">2.4.2.17</ecNumber>
    </recommendedName>
</protein>
<dbReference type="PANTHER" id="PTHR21403">
    <property type="entry name" value="ATP PHOSPHORIBOSYLTRANSFERASE ATP-PRTASE"/>
    <property type="match status" value="1"/>
</dbReference>
<sequence>MEKLRMAFPKGNQAVTDLLHQAGFLLPPNFEESRLYLIPLANTSLELILAKPADIPVYVEYGAADVGIVGKDILLEKQRDVYELLDLQISVGCLSILSIAKPARSPLRVATMYPRLAAEHYRQTGKQVDVIKLSGEPELALLTGLADCVLGVLDKSPSSSMAMGWDYIRRVSDRLIANRASYHIKHKDIQHLHAALQLPMKCART</sequence>
<keyword evidence="7 13" id="KW-0328">Glycosyltransferase</keyword>
<evidence type="ECO:0000313" key="14">
    <source>
        <dbReference type="Proteomes" id="UP001469365"/>
    </source>
</evidence>
<evidence type="ECO:0000259" key="12">
    <source>
        <dbReference type="Pfam" id="PF01634"/>
    </source>
</evidence>
<evidence type="ECO:0000256" key="11">
    <source>
        <dbReference type="NCBIfam" id="TIGR00070"/>
    </source>
</evidence>
<keyword evidence="8 13" id="KW-0808">Transferase</keyword>
<keyword evidence="6" id="KW-0028">Amino-acid biosynthesis</keyword>
<evidence type="ECO:0000313" key="13">
    <source>
        <dbReference type="EMBL" id="MEK8128054.1"/>
    </source>
</evidence>
<dbReference type="NCBIfam" id="TIGR00070">
    <property type="entry name" value="hisG"/>
    <property type="match status" value="1"/>
</dbReference>
<evidence type="ECO:0000256" key="8">
    <source>
        <dbReference type="ARBA" id="ARBA00022679"/>
    </source>
</evidence>
<evidence type="ECO:0000256" key="7">
    <source>
        <dbReference type="ARBA" id="ARBA00022676"/>
    </source>
</evidence>
<dbReference type="EMBL" id="JBBPCC010000004">
    <property type="protein sequence ID" value="MEK8128054.1"/>
    <property type="molecule type" value="Genomic_DNA"/>
</dbReference>
<dbReference type="InterPro" id="IPR013820">
    <property type="entry name" value="ATP_PRibTrfase_cat"/>
</dbReference>
<dbReference type="Pfam" id="PF01634">
    <property type="entry name" value="HisG"/>
    <property type="match status" value="1"/>
</dbReference>
<evidence type="ECO:0000256" key="2">
    <source>
        <dbReference type="ARBA" id="ARBA00004667"/>
    </source>
</evidence>
<evidence type="ECO:0000256" key="10">
    <source>
        <dbReference type="ARBA" id="ARBA00024861"/>
    </source>
</evidence>
<evidence type="ECO:0000256" key="5">
    <source>
        <dbReference type="ARBA" id="ARBA00020998"/>
    </source>
</evidence>
<dbReference type="Proteomes" id="UP001469365">
    <property type="component" value="Unassembled WGS sequence"/>
</dbReference>
<dbReference type="RefSeq" id="WP_341415113.1">
    <property type="nucleotide sequence ID" value="NZ_JBBPCC010000004.1"/>
</dbReference>
<dbReference type="GO" id="GO:0003879">
    <property type="term" value="F:ATP phosphoribosyltransferase activity"/>
    <property type="evidence" value="ECO:0007669"/>
    <property type="project" value="UniProtKB-EC"/>
</dbReference>
<name>A0ABU9DH18_9BACL</name>
<comment type="catalytic activity">
    <reaction evidence="1">
        <text>1-(5-phospho-beta-D-ribosyl)-ATP + diphosphate = 5-phospho-alpha-D-ribose 1-diphosphate + ATP</text>
        <dbReference type="Rhea" id="RHEA:18473"/>
        <dbReference type="ChEBI" id="CHEBI:30616"/>
        <dbReference type="ChEBI" id="CHEBI:33019"/>
        <dbReference type="ChEBI" id="CHEBI:58017"/>
        <dbReference type="ChEBI" id="CHEBI:73183"/>
        <dbReference type="EC" id="2.4.2.17"/>
    </reaction>
</comment>
<dbReference type="PANTHER" id="PTHR21403:SF8">
    <property type="entry name" value="ATP PHOSPHORIBOSYLTRANSFERASE"/>
    <property type="match status" value="1"/>
</dbReference>
<keyword evidence="9" id="KW-0368">Histidine biosynthesis</keyword>
<comment type="caution">
    <text evidence="13">The sequence shown here is derived from an EMBL/GenBank/DDBJ whole genome shotgun (WGS) entry which is preliminary data.</text>
</comment>
<comment type="subunit">
    <text evidence="3">Heteromultimer composed of HisG and HisZ subunits.</text>
</comment>
<evidence type="ECO:0000256" key="9">
    <source>
        <dbReference type="ARBA" id="ARBA00023102"/>
    </source>
</evidence>
<accession>A0ABU9DH18</accession>
<gene>
    <name evidence="13" type="primary">hisG</name>
    <name evidence="13" type="ORF">WMW72_09085</name>
</gene>
<dbReference type="EC" id="2.4.2.17" evidence="4 11"/>
<organism evidence="13 14">
    <name type="scientific">Paenibacillus filicis</name>
    <dbReference type="NCBI Taxonomy" id="669464"/>
    <lineage>
        <taxon>Bacteria</taxon>
        <taxon>Bacillati</taxon>
        <taxon>Bacillota</taxon>
        <taxon>Bacilli</taxon>
        <taxon>Bacillales</taxon>
        <taxon>Paenibacillaceae</taxon>
        <taxon>Paenibacillus</taxon>
    </lineage>
</organism>